<evidence type="ECO:0000259" key="2">
    <source>
        <dbReference type="Pfam" id="PF01464"/>
    </source>
</evidence>
<dbReference type="InterPro" id="IPR023346">
    <property type="entry name" value="Lysozyme-like_dom_sf"/>
</dbReference>
<organism evidence="4 5">
    <name type="scientific">Pseudidiomarina donghaiensis</name>
    <dbReference type="NCBI Taxonomy" id="519452"/>
    <lineage>
        <taxon>Bacteria</taxon>
        <taxon>Pseudomonadati</taxon>
        <taxon>Pseudomonadota</taxon>
        <taxon>Gammaproteobacteria</taxon>
        <taxon>Alteromonadales</taxon>
        <taxon>Idiomarinaceae</taxon>
        <taxon>Pseudidiomarina</taxon>
    </lineage>
</organism>
<dbReference type="STRING" id="519452.SAMN04488139_0582"/>
<sequence>MKLNKQKIYPATSKPMLKVMCKPARKPAWKRAGVVTMAAYSFLVSGVLASGAVVASQLATSPVAVAQAQDFAEFKKRNQQQFSQFKQDQEKAFAEFVARWQQAEANYIQQLREHWSDAKVSSKTQWVKYSDDQRQRTTVDYETDTVTVEILDAGNAAADTENAVNEALRQVRELGSTKLSTAISQDPIHISAGMNFNNVRSSSHMQGQSVLPAQYAQVNKQQAQVERRADRTVVKVKLPPAAGNDRASRMLPLAKAYAAQVGLSPALVMAIIHTESSFNPLARSPIPAFGLMQIVPTSAGRDITEYMHGEQQLLSADYLYDPDQNVQAGTIYLHLLNNRYFKDVRDPESRLYLAIAAYNTGPGNVSKAIANSNKLADANRVANRMSAQQIYDRLMANLPATETKNYLRKVTSRQKHYQEEFNL</sequence>
<evidence type="ECO:0000313" key="5">
    <source>
        <dbReference type="Proteomes" id="UP000286985"/>
    </source>
</evidence>
<feature type="domain" description="Murein transglycosylase-C N-terminal" evidence="3">
    <location>
        <begin position="104"/>
        <end position="168"/>
    </location>
</feature>
<dbReference type="InterPro" id="IPR008258">
    <property type="entry name" value="Transglycosylase_SLT_dom_1"/>
</dbReference>
<dbReference type="GO" id="GO:0008933">
    <property type="term" value="F:peptidoglycan lytic transglycosylase activity"/>
    <property type="evidence" value="ECO:0007669"/>
    <property type="project" value="InterPro"/>
</dbReference>
<dbReference type="Pfam" id="PF11873">
    <property type="entry name" value="Mltc_N"/>
    <property type="match status" value="1"/>
</dbReference>
<dbReference type="EMBL" id="PIPU01000001">
    <property type="protein sequence ID" value="RUO49345.1"/>
    <property type="molecule type" value="Genomic_DNA"/>
</dbReference>
<dbReference type="InterPro" id="IPR024570">
    <property type="entry name" value="Murein_transglycosylaseC_N"/>
</dbReference>
<evidence type="ECO:0000259" key="3">
    <source>
        <dbReference type="Pfam" id="PF11873"/>
    </source>
</evidence>
<evidence type="ECO:0000313" key="4">
    <source>
        <dbReference type="EMBL" id="RUO49345.1"/>
    </source>
</evidence>
<keyword evidence="5" id="KW-1185">Reference proteome</keyword>
<feature type="domain" description="Transglycosylase SLT" evidence="2">
    <location>
        <begin position="254"/>
        <end position="379"/>
    </location>
</feature>
<dbReference type="PANTHER" id="PTHR37423:SF2">
    <property type="entry name" value="MEMBRANE-BOUND LYTIC MUREIN TRANSGLYCOSYLASE C"/>
    <property type="match status" value="1"/>
</dbReference>
<protein>
    <submittedName>
        <fullName evidence="4">DUF3393 domain-containing protein</fullName>
    </submittedName>
</protein>
<comment type="similarity">
    <text evidence="1">Belongs to the transglycosylase Slt family.</text>
</comment>
<dbReference type="AlphaFoldDB" id="A0A432XKY0"/>
<dbReference type="Gene3D" id="1.10.530.10">
    <property type="match status" value="1"/>
</dbReference>
<dbReference type="SUPFAM" id="SSF53955">
    <property type="entry name" value="Lysozyme-like"/>
    <property type="match status" value="1"/>
</dbReference>
<dbReference type="RefSeq" id="WP_092837310.1">
    <property type="nucleotide sequence ID" value="NZ_FPCF01000001.1"/>
</dbReference>
<evidence type="ECO:0000256" key="1">
    <source>
        <dbReference type="ARBA" id="ARBA00007734"/>
    </source>
</evidence>
<proteinExistence type="inferred from homology"/>
<dbReference type="GO" id="GO:0000270">
    <property type="term" value="P:peptidoglycan metabolic process"/>
    <property type="evidence" value="ECO:0007669"/>
    <property type="project" value="InterPro"/>
</dbReference>
<accession>A0A432XKY0</accession>
<dbReference type="GO" id="GO:0016020">
    <property type="term" value="C:membrane"/>
    <property type="evidence" value="ECO:0007669"/>
    <property type="project" value="InterPro"/>
</dbReference>
<dbReference type="Proteomes" id="UP000286985">
    <property type="component" value="Unassembled WGS sequence"/>
</dbReference>
<dbReference type="InterPro" id="IPR000189">
    <property type="entry name" value="Transglyc_AS"/>
</dbReference>
<name>A0A432XKY0_9GAMM</name>
<gene>
    <name evidence="4" type="ORF">CWE24_02235</name>
</gene>
<dbReference type="CDD" id="cd16893">
    <property type="entry name" value="LT_MltC_MltE"/>
    <property type="match status" value="1"/>
</dbReference>
<reference evidence="5" key="1">
    <citation type="journal article" date="2018" name="Front. Microbiol.">
        <title>Genome-Based Analysis Reveals the Taxonomy and Diversity of the Family Idiomarinaceae.</title>
        <authorList>
            <person name="Liu Y."/>
            <person name="Lai Q."/>
            <person name="Shao Z."/>
        </authorList>
    </citation>
    <scope>NUCLEOTIDE SEQUENCE [LARGE SCALE GENOMIC DNA]</scope>
    <source>
        <strain evidence="5">908033</strain>
    </source>
</reference>
<dbReference type="OrthoDB" id="5620293at2"/>
<dbReference type="PANTHER" id="PTHR37423">
    <property type="entry name" value="SOLUBLE LYTIC MUREIN TRANSGLYCOSYLASE-RELATED"/>
    <property type="match status" value="1"/>
</dbReference>
<comment type="caution">
    <text evidence="4">The sequence shown here is derived from an EMBL/GenBank/DDBJ whole genome shotgun (WGS) entry which is preliminary data.</text>
</comment>
<dbReference type="Pfam" id="PF01464">
    <property type="entry name" value="SLT"/>
    <property type="match status" value="1"/>
</dbReference>
<dbReference type="PROSITE" id="PS00922">
    <property type="entry name" value="TRANSGLYCOSYLASE"/>
    <property type="match status" value="1"/>
</dbReference>